<organism evidence="2">
    <name type="scientific">Rhizophora mucronata</name>
    <name type="common">Asiatic mangrove</name>
    <dbReference type="NCBI Taxonomy" id="61149"/>
    <lineage>
        <taxon>Eukaryota</taxon>
        <taxon>Viridiplantae</taxon>
        <taxon>Streptophyta</taxon>
        <taxon>Embryophyta</taxon>
        <taxon>Tracheophyta</taxon>
        <taxon>Spermatophyta</taxon>
        <taxon>Magnoliopsida</taxon>
        <taxon>eudicotyledons</taxon>
        <taxon>Gunneridae</taxon>
        <taxon>Pentapetalae</taxon>
        <taxon>rosids</taxon>
        <taxon>fabids</taxon>
        <taxon>Malpighiales</taxon>
        <taxon>Rhizophoraceae</taxon>
        <taxon>Rhizophora</taxon>
    </lineage>
</organism>
<dbReference type="EMBL" id="GGEC01041188">
    <property type="protein sequence ID" value="MBX21672.1"/>
    <property type="molecule type" value="Transcribed_RNA"/>
</dbReference>
<evidence type="ECO:0000256" key="1">
    <source>
        <dbReference type="SAM" id="Phobius"/>
    </source>
</evidence>
<name>A0A2P2LUM9_RHIMU</name>
<keyword evidence="1" id="KW-0812">Transmembrane</keyword>
<feature type="transmembrane region" description="Helical" evidence="1">
    <location>
        <begin position="12"/>
        <end position="37"/>
    </location>
</feature>
<keyword evidence="1" id="KW-0472">Membrane</keyword>
<protein>
    <submittedName>
        <fullName evidence="2">Uncharacterized protein MANES_12G047900</fullName>
    </submittedName>
</protein>
<accession>A0A2P2LUM9</accession>
<evidence type="ECO:0000313" key="2">
    <source>
        <dbReference type="EMBL" id="MBX21672.1"/>
    </source>
</evidence>
<dbReference type="AlphaFoldDB" id="A0A2P2LUM9"/>
<reference evidence="2" key="1">
    <citation type="submission" date="2018-02" db="EMBL/GenBank/DDBJ databases">
        <title>Rhizophora mucronata_Transcriptome.</title>
        <authorList>
            <person name="Meera S.P."/>
            <person name="Sreeshan A."/>
            <person name="Augustine A."/>
        </authorList>
    </citation>
    <scope>NUCLEOTIDE SEQUENCE</scope>
    <source>
        <tissue evidence="2">Leaf</tissue>
    </source>
</reference>
<proteinExistence type="predicted"/>
<keyword evidence="1" id="KW-1133">Transmembrane helix</keyword>
<sequence length="38" mass="4536">MRTATTIQVSFLFFKHLLVLICLLMEFVAQCFIHLFYP</sequence>